<sequence>LSHNPPAVPEKRMNRVLQEMGYLILVSGLTSSITFYSGYISSITAVRCYAVYLGSASLINTLFALVWLP</sequence>
<dbReference type="EMBL" id="JAMKFB020000017">
    <property type="protein sequence ID" value="KAL0170230.1"/>
    <property type="molecule type" value="Genomic_DNA"/>
</dbReference>
<keyword evidence="4 7" id="KW-0472">Membrane</keyword>
<reference evidence="9 10" key="1">
    <citation type="submission" date="2024-05" db="EMBL/GenBank/DDBJ databases">
        <title>Genome sequencing and assembly of Indian major carp, Cirrhinus mrigala (Hamilton, 1822).</title>
        <authorList>
            <person name="Mohindra V."/>
            <person name="Chowdhury L.M."/>
            <person name="Lal K."/>
            <person name="Jena J.K."/>
        </authorList>
    </citation>
    <scope>NUCLEOTIDE SEQUENCE [LARGE SCALE GENOMIC DNA]</scope>
    <source>
        <strain evidence="9">CM1030</strain>
        <tissue evidence="9">Blood</tissue>
    </source>
</reference>
<dbReference type="SUPFAM" id="SSF82866">
    <property type="entry name" value="Multidrug efflux transporter AcrB transmembrane domain"/>
    <property type="match status" value="1"/>
</dbReference>
<dbReference type="PANTHER" id="PTHR45951:SF2">
    <property type="entry name" value="PROTEIN DISPATCHED HOMOLOG 2"/>
    <property type="match status" value="1"/>
</dbReference>
<dbReference type="PROSITE" id="PS50156">
    <property type="entry name" value="SSD"/>
    <property type="match status" value="1"/>
</dbReference>
<gene>
    <name evidence="9" type="ORF">M9458_034826</name>
</gene>
<protein>
    <recommendedName>
        <fullName evidence="8">SSD domain-containing protein</fullName>
    </recommendedName>
</protein>
<dbReference type="InterPro" id="IPR000731">
    <property type="entry name" value="SSD"/>
</dbReference>
<evidence type="ECO:0000256" key="7">
    <source>
        <dbReference type="SAM" id="Phobius"/>
    </source>
</evidence>
<dbReference type="PANTHER" id="PTHR45951">
    <property type="entry name" value="PROTEIN DISPATCHED-RELATED"/>
    <property type="match status" value="1"/>
</dbReference>
<organism evidence="9 10">
    <name type="scientific">Cirrhinus mrigala</name>
    <name type="common">Mrigala</name>
    <dbReference type="NCBI Taxonomy" id="683832"/>
    <lineage>
        <taxon>Eukaryota</taxon>
        <taxon>Metazoa</taxon>
        <taxon>Chordata</taxon>
        <taxon>Craniata</taxon>
        <taxon>Vertebrata</taxon>
        <taxon>Euteleostomi</taxon>
        <taxon>Actinopterygii</taxon>
        <taxon>Neopterygii</taxon>
        <taxon>Teleostei</taxon>
        <taxon>Ostariophysi</taxon>
        <taxon>Cypriniformes</taxon>
        <taxon>Cyprinidae</taxon>
        <taxon>Labeoninae</taxon>
        <taxon>Labeonini</taxon>
        <taxon>Cirrhinus</taxon>
    </lineage>
</organism>
<dbReference type="AlphaFoldDB" id="A0ABD0P973"/>
<dbReference type="Proteomes" id="UP001529510">
    <property type="component" value="Unassembled WGS sequence"/>
</dbReference>
<evidence type="ECO:0000256" key="3">
    <source>
        <dbReference type="ARBA" id="ARBA00022989"/>
    </source>
</evidence>
<keyword evidence="2 7" id="KW-0812">Transmembrane</keyword>
<evidence type="ECO:0000256" key="1">
    <source>
        <dbReference type="ARBA" id="ARBA00004141"/>
    </source>
</evidence>
<evidence type="ECO:0000259" key="8">
    <source>
        <dbReference type="PROSITE" id="PS50156"/>
    </source>
</evidence>
<dbReference type="InterPro" id="IPR053958">
    <property type="entry name" value="HMGCR/SNAP/NPC1-like_SSD"/>
</dbReference>
<evidence type="ECO:0000256" key="6">
    <source>
        <dbReference type="ARBA" id="ARBA00038046"/>
    </source>
</evidence>
<feature type="transmembrane region" description="Helical" evidence="7">
    <location>
        <begin position="49"/>
        <end position="68"/>
    </location>
</feature>
<proteinExistence type="inferred from homology"/>
<name>A0ABD0P973_CIRMR</name>
<accession>A0ABD0P973</accession>
<evidence type="ECO:0000313" key="10">
    <source>
        <dbReference type="Proteomes" id="UP001529510"/>
    </source>
</evidence>
<comment type="caution">
    <text evidence="9">The sequence shown here is derived from an EMBL/GenBank/DDBJ whole genome shotgun (WGS) entry which is preliminary data.</text>
</comment>
<keyword evidence="5" id="KW-0325">Glycoprotein</keyword>
<dbReference type="GO" id="GO:0016020">
    <property type="term" value="C:membrane"/>
    <property type="evidence" value="ECO:0007669"/>
    <property type="project" value="UniProtKB-SubCell"/>
</dbReference>
<feature type="domain" description="SSD" evidence="8">
    <location>
        <begin position="1"/>
        <end position="69"/>
    </location>
</feature>
<evidence type="ECO:0000256" key="5">
    <source>
        <dbReference type="ARBA" id="ARBA00023180"/>
    </source>
</evidence>
<evidence type="ECO:0000256" key="2">
    <source>
        <dbReference type="ARBA" id="ARBA00022692"/>
    </source>
</evidence>
<feature type="transmembrane region" description="Helical" evidence="7">
    <location>
        <begin position="20"/>
        <end position="37"/>
    </location>
</feature>
<keyword evidence="3 7" id="KW-1133">Transmembrane helix</keyword>
<dbReference type="Pfam" id="PF12349">
    <property type="entry name" value="Sterol-sensing"/>
    <property type="match status" value="1"/>
</dbReference>
<evidence type="ECO:0000313" key="9">
    <source>
        <dbReference type="EMBL" id="KAL0170230.1"/>
    </source>
</evidence>
<comment type="subcellular location">
    <subcellularLocation>
        <location evidence="1">Membrane</location>
        <topology evidence="1">Multi-pass membrane protein</topology>
    </subcellularLocation>
</comment>
<keyword evidence="10" id="KW-1185">Reference proteome</keyword>
<feature type="non-terminal residue" evidence="9">
    <location>
        <position position="69"/>
    </location>
</feature>
<evidence type="ECO:0000256" key="4">
    <source>
        <dbReference type="ARBA" id="ARBA00023136"/>
    </source>
</evidence>
<feature type="non-terminal residue" evidence="9">
    <location>
        <position position="1"/>
    </location>
</feature>
<dbReference type="InterPro" id="IPR052081">
    <property type="entry name" value="Dispatched_Hh_regulator"/>
</dbReference>
<comment type="similarity">
    <text evidence="6">Belongs to the dispatched family.</text>
</comment>